<reference evidence="13 14" key="1">
    <citation type="journal article" date="2018" name="Mol. Biol. Evol.">
        <title>Analysis of the draft genome of the red seaweed Gracilariopsis chorda provides insights into genome size evolution in Rhodophyta.</title>
        <authorList>
            <person name="Lee J."/>
            <person name="Yang E.C."/>
            <person name="Graf L."/>
            <person name="Yang J.H."/>
            <person name="Qiu H."/>
            <person name="Zel Zion U."/>
            <person name="Chan C.X."/>
            <person name="Stephens T.G."/>
            <person name="Weber A.P.M."/>
            <person name="Boo G.H."/>
            <person name="Boo S.M."/>
            <person name="Kim K.M."/>
            <person name="Shin Y."/>
            <person name="Jung M."/>
            <person name="Lee S.J."/>
            <person name="Yim H.S."/>
            <person name="Lee J.H."/>
            <person name="Bhattacharya D."/>
            <person name="Yoon H.S."/>
        </authorList>
    </citation>
    <scope>NUCLEOTIDE SEQUENCE [LARGE SCALE GENOMIC DNA]</scope>
    <source>
        <strain evidence="13 14">SKKU-2015</strain>
        <tissue evidence="13">Whole body</tissue>
    </source>
</reference>
<dbReference type="SUPFAM" id="SSF57667">
    <property type="entry name" value="beta-beta-alpha zinc fingers"/>
    <property type="match status" value="1"/>
</dbReference>
<evidence type="ECO:0000256" key="8">
    <source>
        <dbReference type="ARBA" id="ARBA00023242"/>
    </source>
</evidence>
<keyword evidence="8" id="KW-0539">Nucleus</keyword>
<dbReference type="SMART" id="SM00451">
    <property type="entry name" value="ZnF_U1"/>
    <property type="match status" value="1"/>
</dbReference>
<dbReference type="PANTHER" id="PTHR46095:SF1">
    <property type="entry name" value="ZINC FINGER PROTEIN 593"/>
    <property type="match status" value="1"/>
</dbReference>
<dbReference type="InterPro" id="IPR022755">
    <property type="entry name" value="Znf_C2H2_jaz"/>
</dbReference>
<evidence type="ECO:0000256" key="10">
    <source>
        <dbReference type="PROSITE-ProRule" id="PRU00042"/>
    </source>
</evidence>
<accession>A0A2V3IRG9</accession>
<evidence type="ECO:0000256" key="7">
    <source>
        <dbReference type="ARBA" id="ARBA00022833"/>
    </source>
</evidence>
<dbReference type="InterPro" id="IPR003604">
    <property type="entry name" value="Matrin/U1-like-C_Znf_C2H2"/>
</dbReference>
<comment type="caution">
    <text evidence="13">The sequence shown here is derived from an EMBL/GenBank/DDBJ whole genome shotgun (WGS) entry which is preliminary data.</text>
</comment>
<dbReference type="PANTHER" id="PTHR46095">
    <property type="entry name" value="ZINC FINGER PROTEIN 593"/>
    <property type="match status" value="1"/>
</dbReference>
<organism evidence="13 14">
    <name type="scientific">Gracilariopsis chorda</name>
    <dbReference type="NCBI Taxonomy" id="448386"/>
    <lineage>
        <taxon>Eukaryota</taxon>
        <taxon>Rhodophyta</taxon>
        <taxon>Florideophyceae</taxon>
        <taxon>Rhodymeniophycidae</taxon>
        <taxon>Gracilariales</taxon>
        <taxon>Gracilariaceae</taxon>
        <taxon>Gracilariopsis</taxon>
    </lineage>
</organism>
<dbReference type="GO" id="GO:0008270">
    <property type="term" value="F:zinc ion binding"/>
    <property type="evidence" value="ECO:0007669"/>
    <property type="project" value="UniProtKB-KW"/>
</dbReference>
<dbReference type="FunFam" id="3.30.160.60:FF:000299">
    <property type="entry name" value="Zinc finger protein 593"/>
    <property type="match status" value="1"/>
</dbReference>
<dbReference type="AlphaFoldDB" id="A0A2V3IRG9"/>
<keyword evidence="3" id="KW-0963">Cytoplasm</keyword>
<dbReference type="GO" id="GO:0042254">
    <property type="term" value="P:ribosome biogenesis"/>
    <property type="evidence" value="ECO:0007669"/>
    <property type="project" value="UniProtKB-KW"/>
</dbReference>
<keyword evidence="14" id="KW-1185">Reference proteome</keyword>
<protein>
    <submittedName>
        <fullName evidence="13">Zinc finger protein bud20</fullName>
    </submittedName>
</protein>
<feature type="domain" description="C2H2-type" evidence="12">
    <location>
        <begin position="61"/>
        <end position="85"/>
    </location>
</feature>
<comment type="similarity">
    <text evidence="9">Belongs to the ZNF593/BUD20 C2H2-type zinc-finger protein family.</text>
</comment>
<evidence type="ECO:0000313" key="14">
    <source>
        <dbReference type="Proteomes" id="UP000247409"/>
    </source>
</evidence>
<evidence type="ECO:0000256" key="11">
    <source>
        <dbReference type="SAM" id="MobiDB-lite"/>
    </source>
</evidence>
<evidence type="ECO:0000256" key="3">
    <source>
        <dbReference type="ARBA" id="ARBA00022490"/>
    </source>
</evidence>
<dbReference type="GO" id="GO:0005737">
    <property type="term" value="C:cytoplasm"/>
    <property type="evidence" value="ECO:0007669"/>
    <property type="project" value="UniProtKB-SubCell"/>
</dbReference>
<feature type="compositionally biased region" description="Basic residues" evidence="11">
    <location>
        <begin position="8"/>
        <end position="24"/>
    </location>
</feature>
<evidence type="ECO:0000256" key="4">
    <source>
        <dbReference type="ARBA" id="ARBA00022517"/>
    </source>
</evidence>
<dbReference type="STRING" id="448386.A0A2V3IRG9"/>
<feature type="region of interest" description="Disordered" evidence="11">
    <location>
        <begin position="1"/>
        <end position="30"/>
    </location>
</feature>
<dbReference type="PROSITE" id="PS50157">
    <property type="entry name" value="ZINC_FINGER_C2H2_2"/>
    <property type="match status" value="1"/>
</dbReference>
<dbReference type="GO" id="GO:0043021">
    <property type="term" value="F:ribonucleoprotein complex binding"/>
    <property type="evidence" value="ECO:0007669"/>
    <property type="project" value="UniProtKB-ARBA"/>
</dbReference>
<dbReference type="Pfam" id="PF12171">
    <property type="entry name" value="zf-C2H2_jaz"/>
    <property type="match status" value="1"/>
</dbReference>
<dbReference type="OrthoDB" id="24683at2759"/>
<gene>
    <name evidence="13" type="ORF">BWQ96_05550</name>
</gene>
<dbReference type="InterPro" id="IPR051879">
    <property type="entry name" value="C2H2-ZF_Maturation_Protein"/>
</dbReference>
<evidence type="ECO:0000313" key="13">
    <source>
        <dbReference type="EMBL" id="PXF44693.1"/>
    </source>
</evidence>
<evidence type="ECO:0000256" key="5">
    <source>
        <dbReference type="ARBA" id="ARBA00022723"/>
    </source>
</evidence>
<evidence type="ECO:0000256" key="2">
    <source>
        <dbReference type="ARBA" id="ARBA00004496"/>
    </source>
</evidence>
<evidence type="ECO:0000256" key="9">
    <source>
        <dbReference type="ARBA" id="ARBA00038064"/>
    </source>
</evidence>
<dbReference type="Proteomes" id="UP000247409">
    <property type="component" value="Unassembled WGS sequence"/>
</dbReference>
<dbReference type="InterPro" id="IPR013087">
    <property type="entry name" value="Znf_C2H2_type"/>
</dbReference>
<keyword evidence="4" id="KW-0690">Ribosome biogenesis</keyword>
<sequence>MGSGTGRVTKRKGSNKRSRRKRTLSRALDQIHEDISGKGQFSKNGTTDLPVDFDLPGLGQFYCVECARYFITDGVLAAHKKTKKHKFRLKELKDKPYCQAEAEAAAGMAPPDNGSTSAR</sequence>
<keyword evidence="5" id="KW-0479">Metal-binding</keyword>
<name>A0A2V3IRG9_9FLOR</name>
<dbReference type="GO" id="GO:0003676">
    <property type="term" value="F:nucleic acid binding"/>
    <property type="evidence" value="ECO:0007669"/>
    <property type="project" value="InterPro"/>
</dbReference>
<proteinExistence type="inferred from homology"/>
<dbReference type="PROSITE" id="PS00028">
    <property type="entry name" value="ZINC_FINGER_C2H2_1"/>
    <property type="match status" value="1"/>
</dbReference>
<keyword evidence="6 10" id="KW-0863">Zinc-finger</keyword>
<evidence type="ECO:0000259" key="12">
    <source>
        <dbReference type="PROSITE" id="PS50157"/>
    </source>
</evidence>
<evidence type="ECO:0000256" key="1">
    <source>
        <dbReference type="ARBA" id="ARBA00004123"/>
    </source>
</evidence>
<dbReference type="GO" id="GO:0005634">
    <property type="term" value="C:nucleus"/>
    <property type="evidence" value="ECO:0007669"/>
    <property type="project" value="UniProtKB-SubCell"/>
</dbReference>
<comment type="subcellular location">
    <subcellularLocation>
        <location evidence="2">Cytoplasm</location>
    </subcellularLocation>
    <subcellularLocation>
        <location evidence="1">Nucleus</location>
    </subcellularLocation>
</comment>
<dbReference type="EMBL" id="NBIV01000083">
    <property type="protein sequence ID" value="PXF44693.1"/>
    <property type="molecule type" value="Genomic_DNA"/>
</dbReference>
<evidence type="ECO:0000256" key="6">
    <source>
        <dbReference type="ARBA" id="ARBA00022771"/>
    </source>
</evidence>
<keyword evidence="7" id="KW-0862">Zinc</keyword>
<dbReference type="InterPro" id="IPR036236">
    <property type="entry name" value="Znf_C2H2_sf"/>
</dbReference>
<dbReference type="Gene3D" id="3.30.160.60">
    <property type="entry name" value="Classic Zinc Finger"/>
    <property type="match status" value="1"/>
</dbReference>